<gene>
    <name evidence="1" type="ORF">H8744_04640</name>
</gene>
<organism evidence="1 2">
    <name type="scientific">Jilunia laotingensis</name>
    <dbReference type="NCBI Taxonomy" id="2763675"/>
    <lineage>
        <taxon>Bacteria</taxon>
        <taxon>Pseudomonadati</taxon>
        <taxon>Bacteroidota</taxon>
        <taxon>Bacteroidia</taxon>
        <taxon>Bacteroidales</taxon>
        <taxon>Bacteroidaceae</taxon>
        <taxon>Jilunia</taxon>
    </lineage>
</organism>
<proteinExistence type="predicted"/>
<accession>A0A926IQB5</accession>
<dbReference type="EMBL" id="JACRTF010000001">
    <property type="protein sequence ID" value="MBC8592543.1"/>
    <property type="molecule type" value="Genomic_DNA"/>
</dbReference>
<comment type="caution">
    <text evidence="1">The sequence shown here is derived from an EMBL/GenBank/DDBJ whole genome shotgun (WGS) entry which is preliminary data.</text>
</comment>
<reference evidence="1" key="1">
    <citation type="submission" date="2020-08" db="EMBL/GenBank/DDBJ databases">
        <title>Genome public.</title>
        <authorList>
            <person name="Liu C."/>
            <person name="Sun Q."/>
        </authorList>
    </citation>
    <scope>NUCLEOTIDE SEQUENCE</scope>
    <source>
        <strain evidence="1">N12</strain>
    </source>
</reference>
<dbReference type="Proteomes" id="UP000651085">
    <property type="component" value="Unassembled WGS sequence"/>
</dbReference>
<evidence type="ECO:0000313" key="1">
    <source>
        <dbReference type="EMBL" id="MBC8592543.1"/>
    </source>
</evidence>
<evidence type="ECO:0000313" key="2">
    <source>
        <dbReference type="Proteomes" id="UP000651085"/>
    </source>
</evidence>
<name>A0A926IQB5_9BACT</name>
<dbReference type="AlphaFoldDB" id="A0A926IQB5"/>
<keyword evidence="2" id="KW-1185">Reference proteome</keyword>
<dbReference type="RefSeq" id="WP_262433718.1">
    <property type="nucleotide sequence ID" value="NZ_JACRTF010000001.1"/>
</dbReference>
<sequence length="126" mass="15258">MNNWNCIVRFLCSFFNVFDAYIIEVRIRKDEVEGVIMYTDDDMQRFVWHYSNLNHLKMATELLDILKQKEWISIDKIIVSEKELIKYLEEIGWNMDDINNVLFFLVSLNINMIDEGEETDMFFVHF</sequence>
<protein>
    <submittedName>
        <fullName evidence="1">Uncharacterized protein</fullName>
    </submittedName>
</protein>